<keyword evidence="2" id="KW-0547">Nucleotide-binding</keyword>
<accession>L8P5G6</accession>
<dbReference type="PATRIC" id="fig|1160705.3.peg.8388"/>
<dbReference type="GO" id="GO:0005524">
    <property type="term" value="F:ATP binding"/>
    <property type="evidence" value="ECO:0007669"/>
    <property type="project" value="UniProtKB-KW"/>
</dbReference>
<proteinExistence type="predicted"/>
<dbReference type="RefSeq" id="WP_004003951.1">
    <property type="nucleotide sequence ID" value="NZ_AMLP01000273.1"/>
</dbReference>
<evidence type="ECO:0000313" key="3">
    <source>
        <dbReference type="Proteomes" id="UP000011205"/>
    </source>
</evidence>
<comment type="caution">
    <text evidence="2">The sequence shown here is derived from an EMBL/GenBank/DDBJ whole genome shotgun (WGS) entry which is preliminary data.</text>
</comment>
<dbReference type="EMBL" id="AMLP01000273">
    <property type="protein sequence ID" value="ELS50557.1"/>
    <property type="molecule type" value="Genomic_DNA"/>
</dbReference>
<dbReference type="Proteomes" id="UP000011205">
    <property type="component" value="Unassembled WGS sequence"/>
</dbReference>
<keyword evidence="2" id="KW-0067">ATP-binding</keyword>
<gene>
    <name evidence="2" type="ORF">STVIR_8489</name>
</gene>
<sequence length="77" mass="8777">MIPGRDHHVGRDPRSDIVIAGTRVSWHHACRGPGPTIGHSAFCLVGDELLEYVDTGESPRRTRRNRHPRRAEPVFQW</sequence>
<evidence type="ECO:0000313" key="2">
    <source>
        <dbReference type="EMBL" id="ELS50557.1"/>
    </source>
</evidence>
<organism evidence="2 3">
    <name type="scientific">Streptomyces viridochromogenes Tue57</name>
    <dbReference type="NCBI Taxonomy" id="1160705"/>
    <lineage>
        <taxon>Bacteria</taxon>
        <taxon>Bacillati</taxon>
        <taxon>Actinomycetota</taxon>
        <taxon>Actinomycetes</taxon>
        <taxon>Kitasatosporales</taxon>
        <taxon>Streptomycetaceae</taxon>
        <taxon>Streptomyces</taxon>
    </lineage>
</organism>
<evidence type="ECO:0000256" key="1">
    <source>
        <dbReference type="SAM" id="MobiDB-lite"/>
    </source>
</evidence>
<reference evidence="2 3" key="1">
    <citation type="journal article" date="2013" name="Genome Announc.">
        <title>Draft Genome Sequence of Streptomyces viridochromogenes Strain Tu57, Producer of Avilamycin.</title>
        <authorList>
            <person name="Gruning B.A."/>
            <person name="Erxleben A."/>
            <person name="Hahnlein A."/>
            <person name="Gunther S."/>
        </authorList>
    </citation>
    <scope>NUCLEOTIDE SEQUENCE [LARGE SCALE GENOMIC DNA]</scope>
    <source>
        <strain evidence="2 3">Tue57</strain>
    </source>
</reference>
<protein>
    <submittedName>
        <fullName evidence="2">Putative ABC transporter ATP-binding protein</fullName>
    </submittedName>
</protein>
<feature type="region of interest" description="Disordered" evidence="1">
    <location>
        <begin position="56"/>
        <end position="77"/>
    </location>
</feature>
<name>L8P5G6_STRVR</name>
<dbReference type="AlphaFoldDB" id="L8P5G6"/>